<keyword evidence="2" id="KW-1185">Reference proteome</keyword>
<name>A0A1H2PL45_9BURK</name>
<evidence type="ECO:0000313" key="2">
    <source>
        <dbReference type="Proteomes" id="UP000243719"/>
    </source>
</evidence>
<dbReference type="EMBL" id="FNLO01000002">
    <property type="protein sequence ID" value="SDV47157.1"/>
    <property type="molecule type" value="Genomic_DNA"/>
</dbReference>
<dbReference type="InterPro" id="IPR011051">
    <property type="entry name" value="RmlC_Cupin_sf"/>
</dbReference>
<gene>
    <name evidence="1" type="ORF">SAMN05216551_102323</name>
</gene>
<evidence type="ECO:0008006" key="3">
    <source>
        <dbReference type="Google" id="ProtNLM"/>
    </source>
</evidence>
<dbReference type="CDD" id="cd10548">
    <property type="entry name" value="cupin_CDO"/>
    <property type="match status" value="1"/>
</dbReference>
<reference evidence="2" key="1">
    <citation type="submission" date="2016-09" db="EMBL/GenBank/DDBJ databases">
        <authorList>
            <person name="Varghese N."/>
            <person name="Submissions S."/>
        </authorList>
    </citation>
    <scope>NUCLEOTIDE SEQUENCE [LARGE SCALE GENOMIC DNA]</scope>
    <source>
        <strain evidence="2">JS23</strain>
    </source>
</reference>
<dbReference type="InterPro" id="IPR014710">
    <property type="entry name" value="RmlC-like_jellyroll"/>
</dbReference>
<dbReference type="STRING" id="1770053.SAMN05216551_102323"/>
<organism evidence="1 2">
    <name type="scientific">Chitinasiproducens palmae</name>
    <dbReference type="NCBI Taxonomy" id="1770053"/>
    <lineage>
        <taxon>Bacteria</taxon>
        <taxon>Pseudomonadati</taxon>
        <taxon>Pseudomonadota</taxon>
        <taxon>Betaproteobacteria</taxon>
        <taxon>Burkholderiales</taxon>
        <taxon>Burkholderiaceae</taxon>
        <taxon>Chitinasiproducens</taxon>
    </lineage>
</organism>
<protein>
    <recommendedName>
        <fullName evidence="3">Cysteine dioxygenase</fullName>
    </recommendedName>
</protein>
<dbReference type="RefSeq" id="WP_091905401.1">
    <property type="nucleotide sequence ID" value="NZ_FNLO01000002.1"/>
</dbReference>
<evidence type="ECO:0000313" key="1">
    <source>
        <dbReference type="EMBL" id="SDV47157.1"/>
    </source>
</evidence>
<accession>A0A1H2PL45</accession>
<dbReference type="Proteomes" id="UP000243719">
    <property type="component" value="Unassembled WGS sequence"/>
</dbReference>
<dbReference type="AlphaFoldDB" id="A0A1H2PL45"/>
<dbReference type="SUPFAM" id="SSF51182">
    <property type="entry name" value="RmlC-like cupins"/>
    <property type="match status" value="1"/>
</dbReference>
<dbReference type="OrthoDB" id="7059163at2"/>
<dbReference type="Gene3D" id="2.60.120.10">
    <property type="entry name" value="Jelly Rolls"/>
    <property type="match status" value="1"/>
</dbReference>
<proteinExistence type="predicted"/>
<sequence length="205" mass="22974">MSRNIKAERNEAINTTLAEIRRINASQGINRASLADIAARVVELAAHTELFPSEDFPPPARGGPHTSTRYRLNAEDESGMALYLNSILPGKTTIPHNHDTWAVVVAIEGEELNRVYERTDDRHDPEHAALRLAREVAVKPGQPIAFLPDDIHSIHVFGEQPTRHFHLYGRALDKLTERVGFELETGRIVRYNATHMNQNARPAPV</sequence>